<evidence type="ECO:0000259" key="1">
    <source>
        <dbReference type="Pfam" id="PF13191"/>
    </source>
</evidence>
<organism evidence="2 3">
    <name type="scientific">Corynebacterium variabile</name>
    <dbReference type="NCBI Taxonomy" id="1727"/>
    <lineage>
        <taxon>Bacteria</taxon>
        <taxon>Bacillati</taxon>
        <taxon>Actinomycetota</taxon>
        <taxon>Actinomycetes</taxon>
        <taxon>Mycobacteriales</taxon>
        <taxon>Corynebacteriaceae</taxon>
        <taxon>Corynebacterium</taxon>
    </lineage>
</organism>
<proteinExistence type="predicted"/>
<protein>
    <recommendedName>
        <fullName evidence="1">Orc1-like AAA ATPase domain-containing protein</fullName>
    </recommendedName>
</protein>
<feature type="domain" description="Orc1-like AAA ATPase" evidence="1">
    <location>
        <begin position="18"/>
        <end position="173"/>
    </location>
</feature>
<dbReference type="AlphaFoldDB" id="A0A4Y4C6H9"/>
<sequence>MAPRNPFRPSFGITPTVVVGRELVTMNVGLALLEGPGSPYGFTLVSGPRGSGKTVLLNLLEEEARYRGWTVLRVTSSHDMVDDLVATDIPALLRDITGKKTRRIVTGGSVAGIGSVTTQAESAFPVRESLRTLLHSLVTTLDDRDSGLFITVDEIHAARPADLHRLTDAIQNLVRDGLPVAMSVAGLPYEISALLDHPGTTFLRRACAVQLGTLRDAEVADALRKTADDGGRPFTEDALTAATDYCHGYAYLIQLLGSVSWTFSTGGRITTEDVAAALPFTRERMGLQVHAPALREIPERELEFLRSVALLGTPAPTGAIAGRMGIAANQASTYRRRLIDRGLISPAGHGLVDIEVPYLAAYLRDHAEDRSPPAVLPLSRVPPYRTLAVSIRDGAA</sequence>
<name>A0A4Y4C6H9_9CORY</name>
<dbReference type="RefSeq" id="WP_244938278.1">
    <property type="nucleotide sequence ID" value="NZ_BJNT01000019.1"/>
</dbReference>
<dbReference type="SUPFAM" id="SSF52540">
    <property type="entry name" value="P-loop containing nucleoside triphosphate hydrolases"/>
    <property type="match status" value="1"/>
</dbReference>
<evidence type="ECO:0000313" key="3">
    <source>
        <dbReference type="Proteomes" id="UP000319986"/>
    </source>
</evidence>
<gene>
    <name evidence="2" type="ORF">CVA01_23280</name>
</gene>
<dbReference type="InterPro" id="IPR027417">
    <property type="entry name" value="P-loop_NTPase"/>
</dbReference>
<dbReference type="Proteomes" id="UP000319986">
    <property type="component" value="Unassembled WGS sequence"/>
</dbReference>
<dbReference type="EMBL" id="BJNT01000019">
    <property type="protein sequence ID" value="GEC87014.1"/>
    <property type="molecule type" value="Genomic_DNA"/>
</dbReference>
<dbReference type="PANTHER" id="PTHR34301:SF8">
    <property type="entry name" value="ATPASE DOMAIN-CONTAINING PROTEIN"/>
    <property type="match status" value="1"/>
</dbReference>
<comment type="caution">
    <text evidence="2">The sequence shown here is derived from an EMBL/GenBank/DDBJ whole genome shotgun (WGS) entry which is preliminary data.</text>
</comment>
<accession>A0A4Y4C6H9</accession>
<dbReference type="PANTHER" id="PTHR34301">
    <property type="entry name" value="DNA-BINDING PROTEIN-RELATED"/>
    <property type="match status" value="1"/>
</dbReference>
<dbReference type="GeneID" id="82888432"/>
<evidence type="ECO:0000313" key="2">
    <source>
        <dbReference type="EMBL" id="GEC87014.1"/>
    </source>
</evidence>
<reference evidence="2 3" key="1">
    <citation type="submission" date="2019-06" db="EMBL/GenBank/DDBJ databases">
        <title>Whole genome shotgun sequence of Corynebacterium variabile NBRC 15286.</title>
        <authorList>
            <person name="Hosoyama A."/>
            <person name="Uohara A."/>
            <person name="Ohji S."/>
            <person name="Ichikawa N."/>
        </authorList>
    </citation>
    <scope>NUCLEOTIDE SEQUENCE [LARGE SCALE GENOMIC DNA]</scope>
    <source>
        <strain evidence="2 3">NBRC 15286</strain>
    </source>
</reference>
<dbReference type="Gene3D" id="3.40.50.300">
    <property type="entry name" value="P-loop containing nucleotide triphosphate hydrolases"/>
    <property type="match status" value="1"/>
</dbReference>
<dbReference type="Pfam" id="PF13191">
    <property type="entry name" value="AAA_16"/>
    <property type="match status" value="1"/>
</dbReference>
<dbReference type="InterPro" id="IPR041664">
    <property type="entry name" value="AAA_16"/>
</dbReference>